<organism evidence="8 9">
    <name type="scientific">Rhipicephalus microplus</name>
    <name type="common">Cattle tick</name>
    <name type="synonym">Boophilus microplus</name>
    <dbReference type="NCBI Taxonomy" id="6941"/>
    <lineage>
        <taxon>Eukaryota</taxon>
        <taxon>Metazoa</taxon>
        <taxon>Ecdysozoa</taxon>
        <taxon>Arthropoda</taxon>
        <taxon>Chelicerata</taxon>
        <taxon>Arachnida</taxon>
        <taxon>Acari</taxon>
        <taxon>Parasitiformes</taxon>
        <taxon>Ixodida</taxon>
        <taxon>Ixodoidea</taxon>
        <taxon>Ixodidae</taxon>
        <taxon>Rhipicephalinae</taxon>
        <taxon>Rhipicephalus</taxon>
        <taxon>Boophilus</taxon>
    </lineage>
</organism>
<dbReference type="PANTHER" id="PTHR12420:SF42">
    <property type="entry name" value="G2_M PHASE-SPECIFIC E3 UBIQUITIN-PROTEIN LIGASE"/>
    <property type="match status" value="1"/>
</dbReference>
<dbReference type="Pfam" id="PF26054">
    <property type="entry name" value="PHD_G2E3"/>
    <property type="match status" value="1"/>
</dbReference>
<evidence type="ECO:0000313" key="9">
    <source>
        <dbReference type="Proteomes" id="UP000821866"/>
    </source>
</evidence>
<feature type="region of interest" description="Disordered" evidence="5">
    <location>
        <begin position="358"/>
        <end position="378"/>
    </location>
</feature>
<evidence type="ECO:0008006" key="10">
    <source>
        <dbReference type="Google" id="ProtNLM"/>
    </source>
</evidence>
<dbReference type="SUPFAM" id="SSF57903">
    <property type="entry name" value="FYVE/PHD zinc finger"/>
    <property type="match status" value="1"/>
</dbReference>
<dbReference type="PANTHER" id="PTHR12420">
    <property type="entry name" value="PHD FINGER PROTEIN"/>
    <property type="match status" value="1"/>
</dbReference>
<evidence type="ECO:0000259" key="7">
    <source>
        <dbReference type="PROSITE" id="PS51805"/>
    </source>
</evidence>
<dbReference type="AlphaFoldDB" id="A0A9J6E067"/>
<dbReference type="InterPro" id="IPR059102">
    <property type="entry name" value="PHD_PHF7/G2E3-like"/>
</dbReference>
<reference evidence="8" key="1">
    <citation type="journal article" date="2020" name="Cell">
        <title>Large-Scale Comparative Analyses of Tick Genomes Elucidate Their Genetic Diversity and Vector Capacities.</title>
        <authorList>
            <consortium name="Tick Genome and Microbiome Consortium (TIGMIC)"/>
            <person name="Jia N."/>
            <person name="Wang J."/>
            <person name="Shi W."/>
            <person name="Du L."/>
            <person name="Sun Y."/>
            <person name="Zhan W."/>
            <person name="Jiang J.F."/>
            <person name="Wang Q."/>
            <person name="Zhang B."/>
            <person name="Ji P."/>
            <person name="Bell-Sakyi L."/>
            <person name="Cui X.M."/>
            <person name="Yuan T.T."/>
            <person name="Jiang B.G."/>
            <person name="Yang W.F."/>
            <person name="Lam T.T."/>
            <person name="Chang Q.C."/>
            <person name="Ding S.J."/>
            <person name="Wang X.J."/>
            <person name="Zhu J.G."/>
            <person name="Ruan X.D."/>
            <person name="Zhao L."/>
            <person name="Wei J.T."/>
            <person name="Ye R.Z."/>
            <person name="Que T.C."/>
            <person name="Du C.H."/>
            <person name="Zhou Y.H."/>
            <person name="Cheng J.X."/>
            <person name="Dai P.F."/>
            <person name="Guo W.B."/>
            <person name="Han X.H."/>
            <person name="Huang E.J."/>
            <person name="Li L.F."/>
            <person name="Wei W."/>
            <person name="Gao Y.C."/>
            <person name="Liu J.Z."/>
            <person name="Shao H.Z."/>
            <person name="Wang X."/>
            <person name="Wang C.C."/>
            <person name="Yang T.C."/>
            <person name="Huo Q.B."/>
            <person name="Li W."/>
            <person name="Chen H.Y."/>
            <person name="Chen S.E."/>
            <person name="Zhou L.G."/>
            <person name="Ni X.B."/>
            <person name="Tian J.H."/>
            <person name="Sheng Y."/>
            <person name="Liu T."/>
            <person name="Pan Y.S."/>
            <person name="Xia L.Y."/>
            <person name="Li J."/>
            <person name="Zhao F."/>
            <person name="Cao W.C."/>
        </authorList>
    </citation>
    <scope>NUCLEOTIDE SEQUENCE</scope>
    <source>
        <strain evidence="8">Rmic-2018</strain>
    </source>
</reference>
<dbReference type="InterPro" id="IPR051188">
    <property type="entry name" value="PHD-type_Zinc_Finger"/>
</dbReference>
<reference evidence="8" key="2">
    <citation type="submission" date="2021-09" db="EMBL/GenBank/DDBJ databases">
        <authorList>
            <person name="Jia N."/>
            <person name="Wang J."/>
            <person name="Shi W."/>
            <person name="Du L."/>
            <person name="Sun Y."/>
            <person name="Zhan W."/>
            <person name="Jiang J."/>
            <person name="Wang Q."/>
            <person name="Zhang B."/>
            <person name="Ji P."/>
            <person name="Sakyi L.B."/>
            <person name="Cui X."/>
            <person name="Yuan T."/>
            <person name="Jiang B."/>
            <person name="Yang W."/>
            <person name="Lam T.T.-Y."/>
            <person name="Chang Q."/>
            <person name="Ding S."/>
            <person name="Wang X."/>
            <person name="Zhu J."/>
            <person name="Ruan X."/>
            <person name="Zhao L."/>
            <person name="Wei J."/>
            <person name="Que T."/>
            <person name="Du C."/>
            <person name="Cheng J."/>
            <person name="Dai P."/>
            <person name="Han X."/>
            <person name="Huang E."/>
            <person name="Gao Y."/>
            <person name="Liu J."/>
            <person name="Shao H."/>
            <person name="Ye R."/>
            <person name="Li L."/>
            <person name="Wei W."/>
            <person name="Wang X."/>
            <person name="Wang C."/>
            <person name="Huo Q."/>
            <person name="Li W."/>
            <person name="Guo W."/>
            <person name="Chen H."/>
            <person name="Chen S."/>
            <person name="Zhou L."/>
            <person name="Zhou L."/>
            <person name="Ni X."/>
            <person name="Tian J."/>
            <person name="Zhou Y."/>
            <person name="Sheng Y."/>
            <person name="Liu T."/>
            <person name="Pan Y."/>
            <person name="Xia L."/>
            <person name="Li J."/>
            <person name="Zhao F."/>
            <person name="Cao W."/>
        </authorList>
    </citation>
    <scope>NUCLEOTIDE SEQUENCE</scope>
    <source>
        <strain evidence="8">Rmic-2018</strain>
        <tissue evidence="8">Larvae</tissue>
    </source>
</reference>
<gene>
    <name evidence="8" type="ORF">HPB51_007244</name>
</gene>
<sequence length="432" mass="48196">MLFGVEASGLKWPRAAKKPVKQSRVKAVAAKGESFCRRRTVWRARCVHRAGPEPGPTCSFCGLPQSDDLNGELLSTGSGLHVHYFCMLFSSGLHQRGEEEEPLRGFVEADVRAELRRGNRLMCCFCKRKNATVGCCLRACKKAFHMPCGVAKDCLLQFFGDFRVYCAGHRPRQNVVPMDKDGVSLCAICSEQMTHPSVNVLVTPCCRQLFHRACIQRQAMSAGIHFFRCGHCNNKEAFQQEMQDHGIYVPDQDASWEREPHAYEELLFRYQHCDAPRCSCPMGRDHRHEDGRWKIVVCDSCGSQGVHASCGNVGGAHWICTECRQIINRVPSAAQQSSSGRIEKRQSQQPEPEVIEITSDEEDEAPCPQRHAERKTPVDAERLTANGCRLVDFALRGASNDDGTTLQLMLETISGNVVVADISFADRPLVIS</sequence>
<feature type="domain" description="PHD-type" evidence="7">
    <location>
        <begin position="57"/>
        <end position="170"/>
    </location>
</feature>
<keyword evidence="3" id="KW-0862">Zinc</keyword>
<evidence type="ECO:0000256" key="4">
    <source>
        <dbReference type="PROSITE-ProRule" id="PRU00175"/>
    </source>
</evidence>
<dbReference type="InterPro" id="IPR013083">
    <property type="entry name" value="Znf_RING/FYVE/PHD"/>
</dbReference>
<keyword evidence="1" id="KW-0479">Metal-binding</keyword>
<dbReference type="InterPro" id="IPR034732">
    <property type="entry name" value="EPHD"/>
</dbReference>
<keyword evidence="9" id="KW-1185">Reference proteome</keyword>
<protein>
    <recommendedName>
        <fullName evidence="10">G2/m phase-specific e3 ubiquitin-protein ligase</fullName>
    </recommendedName>
</protein>
<keyword evidence="2 4" id="KW-0863">Zinc-finger</keyword>
<evidence type="ECO:0000256" key="1">
    <source>
        <dbReference type="ARBA" id="ARBA00022723"/>
    </source>
</evidence>
<evidence type="ECO:0000313" key="8">
    <source>
        <dbReference type="EMBL" id="KAH8027694.1"/>
    </source>
</evidence>
<dbReference type="PROSITE" id="PS50089">
    <property type="entry name" value="ZF_RING_2"/>
    <property type="match status" value="1"/>
</dbReference>
<dbReference type="VEuPathDB" id="VectorBase:LOC119167058"/>
<evidence type="ECO:0000256" key="2">
    <source>
        <dbReference type="ARBA" id="ARBA00022771"/>
    </source>
</evidence>
<dbReference type="InterPro" id="IPR011011">
    <property type="entry name" value="Znf_FYVE_PHD"/>
</dbReference>
<evidence type="ECO:0000256" key="5">
    <source>
        <dbReference type="SAM" id="MobiDB-lite"/>
    </source>
</evidence>
<feature type="domain" description="RING-type" evidence="6">
    <location>
        <begin position="186"/>
        <end position="233"/>
    </location>
</feature>
<evidence type="ECO:0000256" key="3">
    <source>
        <dbReference type="ARBA" id="ARBA00022833"/>
    </source>
</evidence>
<dbReference type="InterPro" id="IPR001965">
    <property type="entry name" value="Znf_PHD"/>
</dbReference>
<dbReference type="Proteomes" id="UP000821866">
    <property type="component" value="Chromosome 4"/>
</dbReference>
<name>A0A9J6E067_RHIMP</name>
<dbReference type="Pfam" id="PF13771">
    <property type="entry name" value="zf-HC5HC2H"/>
    <property type="match status" value="1"/>
</dbReference>
<proteinExistence type="predicted"/>
<dbReference type="EMBL" id="JABSTU010000006">
    <property type="protein sequence ID" value="KAH8027694.1"/>
    <property type="molecule type" value="Genomic_DNA"/>
</dbReference>
<dbReference type="GO" id="GO:0008270">
    <property type="term" value="F:zinc ion binding"/>
    <property type="evidence" value="ECO:0007669"/>
    <property type="project" value="UniProtKB-KW"/>
</dbReference>
<comment type="caution">
    <text evidence="8">The sequence shown here is derived from an EMBL/GenBank/DDBJ whole genome shotgun (WGS) entry which is preliminary data.</text>
</comment>
<dbReference type="SMART" id="SM00249">
    <property type="entry name" value="PHD"/>
    <property type="match status" value="3"/>
</dbReference>
<dbReference type="GO" id="GO:0005634">
    <property type="term" value="C:nucleus"/>
    <property type="evidence" value="ECO:0007669"/>
    <property type="project" value="TreeGrafter"/>
</dbReference>
<accession>A0A9J6E067</accession>
<dbReference type="PROSITE" id="PS51805">
    <property type="entry name" value="EPHD"/>
    <property type="match status" value="1"/>
</dbReference>
<dbReference type="InterPro" id="IPR001841">
    <property type="entry name" value="Znf_RING"/>
</dbReference>
<dbReference type="Gene3D" id="3.30.40.10">
    <property type="entry name" value="Zinc/RING finger domain, C3HC4 (zinc finger)"/>
    <property type="match status" value="3"/>
</dbReference>
<evidence type="ECO:0000259" key="6">
    <source>
        <dbReference type="PROSITE" id="PS50089"/>
    </source>
</evidence>